<evidence type="ECO:0000313" key="3">
    <source>
        <dbReference type="Proteomes" id="UP000633205"/>
    </source>
</evidence>
<reference evidence="2" key="1">
    <citation type="journal article" date="2014" name="Int. J. Syst. Evol. Microbiol.">
        <title>Complete genome sequence of Corynebacterium casei LMG S-19264T (=DSM 44701T), isolated from a smear-ripened cheese.</title>
        <authorList>
            <consortium name="US DOE Joint Genome Institute (JGI-PGF)"/>
            <person name="Walter F."/>
            <person name="Albersmeier A."/>
            <person name="Kalinowski J."/>
            <person name="Ruckert C."/>
        </authorList>
    </citation>
    <scope>NUCLEOTIDE SEQUENCE</scope>
    <source>
        <strain evidence="2">CGMCC 1.15152</strain>
    </source>
</reference>
<name>A0A916Y277_9MICO</name>
<dbReference type="InterPro" id="IPR050228">
    <property type="entry name" value="Carboxylesterase_BioH"/>
</dbReference>
<dbReference type="PANTHER" id="PTHR43194">
    <property type="entry name" value="HYDROLASE ALPHA/BETA FOLD FAMILY"/>
    <property type="match status" value="1"/>
</dbReference>
<feature type="domain" description="AB hydrolase-1" evidence="1">
    <location>
        <begin position="169"/>
        <end position="401"/>
    </location>
</feature>
<sequence>MAAGLAALDAVVDGWVEAARRDAQLQALRRAAHVAVAFSDGETRVTVAVSPDTVIPCDDAEVSLVAPADAWTQLLSRHPAPTMHHFLAMRMRVDGTRVEGDELVFAQHAAIIRRLIELAREVVDAPVSRAADPVLDRRAIVGRHVPVVVEGQQVDLYFERAGAGAGAPIVVLHTAGADGRQAHPLMSDADLTARHEVITFDMPGHGRSAALAEPIGAWTLTPDRYAETILAVIDALALDSPILLGASMAGEACLMMAYRVPDRLGGVVACEASDFVPGRVTPWAGDPRVNEMLFVPEWIDGLIAPTAPASTRDLILRTYAQGGHRTFAGDIDFYSGGWDGRDIVSEIDTAVCPVVMMTGEYDYSCTPAMSEATAAKIPGAHFWTMPGMGHFPICEHPEAFAPHLERALTLIGDTRG</sequence>
<keyword evidence="2" id="KW-0378">Hydrolase</keyword>
<dbReference type="InterPro" id="IPR000073">
    <property type="entry name" value="AB_hydrolase_1"/>
</dbReference>
<dbReference type="RefSeq" id="WP_188710759.1">
    <property type="nucleotide sequence ID" value="NZ_BMHO01000001.1"/>
</dbReference>
<dbReference type="AlphaFoldDB" id="A0A916Y277"/>
<dbReference type="SUPFAM" id="SSF53474">
    <property type="entry name" value="alpha/beta-Hydrolases"/>
    <property type="match status" value="1"/>
</dbReference>
<dbReference type="Proteomes" id="UP000633205">
    <property type="component" value="Unassembled WGS sequence"/>
</dbReference>
<dbReference type="GO" id="GO:0016787">
    <property type="term" value="F:hydrolase activity"/>
    <property type="evidence" value="ECO:0007669"/>
    <property type="project" value="UniProtKB-KW"/>
</dbReference>
<comment type="caution">
    <text evidence="2">The sequence shown here is derived from an EMBL/GenBank/DDBJ whole genome shotgun (WGS) entry which is preliminary data.</text>
</comment>
<proteinExistence type="predicted"/>
<evidence type="ECO:0000259" key="1">
    <source>
        <dbReference type="Pfam" id="PF12697"/>
    </source>
</evidence>
<evidence type="ECO:0000313" key="2">
    <source>
        <dbReference type="EMBL" id="GGD28195.1"/>
    </source>
</evidence>
<accession>A0A916Y277</accession>
<dbReference type="Gene3D" id="3.40.50.1820">
    <property type="entry name" value="alpha/beta hydrolase"/>
    <property type="match status" value="1"/>
</dbReference>
<dbReference type="EMBL" id="BMHO01000001">
    <property type="protein sequence ID" value="GGD28195.1"/>
    <property type="molecule type" value="Genomic_DNA"/>
</dbReference>
<organism evidence="2 3">
    <name type="scientific">Microbacterium faecale</name>
    <dbReference type="NCBI Taxonomy" id="1804630"/>
    <lineage>
        <taxon>Bacteria</taxon>
        <taxon>Bacillati</taxon>
        <taxon>Actinomycetota</taxon>
        <taxon>Actinomycetes</taxon>
        <taxon>Micrococcales</taxon>
        <taxon>Microbacteriaceae</taxon>
        <taxon>Microbacterium</taxon>
    </lineage>
</organism>
<dbReference type="Pfam" id="PF12697">
    <property type="entry name" value="Abhydrolase_6"/>
    <property type="match status" value="1"/>
</dbReference>
<dbReference type="PANTHER" id="PTHR43194:SF2">
    <property type="entry name" value="PEROXISOMAL MEMBRANE PROTEIN LPX1"/>
    <property type="match status" value="1"/>
</dbReference>
<reference evidence="2" key="2">
    <citation type="submission" date="2020-09" db="EMBL/GenBank/DDBJ databases">
        <authorList>
            <person name="Sun Q."/>
            <person name="Zhou Y."/>
        </authorList>
    </citation>
    <scope>NUCLEOTIDE SEQUENCE</scope>
    <source>
        <strain evidence="2">CGMCC 1.15152</strain>
    </source>
</reference>
<dbReference type="InterPro" id="IPR029058">
    <property type="entry name" value="AB_hydrolase_fold"/>
</dbReference>
<gene>
    <name evidence="2" type="ORF">GCM10010915_05290</name>
</gene>
<protein>
    <submittedName>
        <fullName evidence="2">Alpha/beta hydrolase</fullName>
    </submittedName>
</protein>
<keyword evidence="3" id="KW-1185">Reference proteome</keyword>